<dbReference type="InterPro" id="IPR033697">
    <property type="entry name" value="Ribonuclease_T2_eukaryotic"/>
</dbReference>
<evidence type="ECO:0000256" key="17">
    <source>
        <dbReference type="RuleBase" id="RU004328"/>
    </source>
</evidence>
<evidence type="ECO:0000256" key="11">
    <source>
        <dbReference type="ARBA" id="ARBA00023180"/>
    </source>
</evidence>
<protein>
    <submittedName>
        <fullName evidence="19">Uncharacterized protein</fullName>
    </submittedName>
</protein>
<keyword evidence="13" id="KW-0456">Lyase</keyword>
<dbReference type="EMBL" id="LR899009">
    <property type="protein sequence ID" value="CAD7079788.1"/>
    <property type="molecule type" value="Genomic_DNA"/>
</dbReference>
<dbReference type="InterPro" id="IPR001568">
    <property type="entry name" value="RNase_T2-like"/>
</dbReference>
<sequence length="287" mass="32868">MTRSPGLLCLSYFLIAAAAITVVSCSDADYYDQDLQDHEWDVLIFTQQWPVTACFHWIEENHKHSCSLPNKKEFWTIHGIWPTKYGTVGPSFCNKSAEFDMKQIEPIEDALKEFWPSVEADFAIQHLWEHEWLKHGTCAASLVELDNERRYFEQGLNWRDKYLVSNMLGAAGIHPDSSNTVIALQNALKKTLEKNPSIHCVYDHETQTSYLAEIRICFNKTLGLIDCDGVPGSHIAIDYPGGKVITNCHISKPVQYPSVVPPIPPKSWKFPFVNLYKLLNFVMWFTL</sequence>
<accession>A0A7R8YNP4</accession>
<evidence type="ECO:0000256" key="4">
    <source>
        <dbReference type="ARBA" id="ARBA00007469"/>
    </source>
</evidence>
<dbReference type="GO" id="GO:0005788">
    <property type="term" value="C:endoplasmic reticulum lumen"/>
    <property type="evidence" value="ECO:0007669"/>
    <property type="project" value="UniProtKB-SubCell"/>
</dbReference>
<dbReference type="CDD" id="cd01061">
    <property type="entry name" value="RNase_T2_euk"/>
    <property type="match status" value="1"/>
</dbReference>
<keyword evidence="5" id="KW-0964">Secreted</keyword>
<evidence type="ECO:0000256" key="16">
    <source>
        <dbReference type="PIRSR" id="PIRSR633697-1"/>
    </source>
</evidence>
<evidence type="ECO:0000256" key="10">
    <source>
        <dbReference type="ARBA" id="ARBA00023157"/>
    </source>
</evidence>
<evidence type="ECO:0000256" key="2">
    <source>
        <dbReference type="ARBA" id="ARBA00004371"/>
    </source>
</evidence>
<evidence type="ECO:0000256" key="8">
    <source>
        <dbReference type="ARBA" id="ARBA00022801"/>
    </source>
</evidence>
<evidence type="ECO:0000256" key="9">
    <source>
        <dbReference type="ARBA" id="ARBA00022824"/>
    </source>
</evidence>
<dbReference type="InterPro" id="IPR033130">
    <property type="entry name" value="RNase_T2_His_AS_2"/>
</dbReference>
<evidence type="ECO:0000256" key="1">
    <source>
        <dbReference type="ARBA" id="ARBA00004319"/>
    </source>
</evidence>
<keyword evidence="8" id="KW-0378">Hydrolase</keyword>
<dbReference type="Gene3D" id="3.90.730.10">
    <property type="entry name" value="Ribonuclease T2-like"/>
    <property type="match status" value="1"/>
</dbReference>
<keyword evidence="10" id="KW-1015">Disulfide bond</keyword>
<evidence type="ECO:0000256" key="7">
    <source>
        <dbReference type="ARBA" id="ARBA00022759"/>
    </source>
</evidence>
<evidence type="ECO:0000256" key="15">
    <source>
        <dbReference type="ARBA" id="ARBA00052670"/>
    </source>
</evidence>
<comment type="catalytic activity">
    <reaction evidence="14">
        <text>a guanylyl-uridine-RNA = a 3'-end 2',3'-cyclophospho-GMP-RNA + a 5'-end dephospho-uridine-RNA</text>
        <dbReference type="Rhea" id="RHEA:81323"/>
        <dbReference type="Rhea" id="RHEA-COMP:17356"/>
        <dbReference type="Rhea" id="RHEA-COMP:19658"/>
        <dbReference type="Rhea" id="RHEA-COMP:19659"/>
        <dbReference type="ChEBI" id="CHEBI:173224"/>
        <dbReference type="ChEBI" id="CHEBI:231849"/>
        <dbReference type="ChEBI" id="CHEBI:231850"/>
    </reaction>
</comment>
<dbReference type="SUPFAM" id="SSF55895">
    <property type="entry name" value="Ribonuclease Rh-like"/>
    <property type="match status" value="1"/>
</dbReference>
<comment type="catalytic activity">
    <reaction evidence="15">
        <text>an adenylyl-uridine-RNA = a 3'-end 2',3'-cyclophospho-AMP-RNA + a 5'-end dephospho-uridine-RNA</text>
        <dbReference type="Rhea" id="RHEA:81383"/>
        <dbReference type="Rhea" id="RHEA-COMP:17356"/>
        <dbReference type="Rhea" id="RHEA-COMP:19675"/>
        <dbReference type="Rhea" id="RHEA-COMP:19676"/>
        <dbReference type="ChEBI" id="CHEBI:173224"/>
        <dbReference type="ChEBI" id="CHEBI:231879"/>
        <dbReference type="ChEBI" id="CHEBI:231881"/>
    </reaction>
    <physiologicalReaction direction="left-to-right" evidence="15">
        <dbReference type="Rhea" id="RHEA:81384"/>
    </physiologicalReaction>
</comment>
<dbReference type="GO" id="GO:0016787">
    <property type="term" value="F:hydrolase activity"/>
    <property type="evidence" value="ECO:0007669"/>
    <property type="project" value="UniProtKB-KW"/>
</dbReference>
<comment type="similarity">
    <text evidence="4 17">Belongs to the RNase T2 family.</text>
</comment>
<dbReference type="OrthoDB" id="435754at2759"/>
<dbReference type="GO" id="GO:0005576">
    <property type="term" value="C:extracellular region"/>
    <property type="evidence" value="ECO:0007669"/>
    <property type="project" value="UniProtKB-SubCell"/>
</dbReference>
<name>A0A7R8YNP4_HERIL</name>
<feature type="active site" evidence="16">
    <location>
        <position position="131"/>
    </location>
</feature>
<dbReference type="GO" id="GO:0006401">
    <property type="term" value="P:RNA catabolic process"/>
    <property type="evidence" value="ECO:0007669"/>
    <property type="project" value="TreeGrafter"/>
</dbReference>
<dbReference type="FunFam" id="3.90.730.10:FF:000001">
    <property type="entry name" value="Ribonuclease T2"/>
    <property type="match status" value="1"/>
</dbReference>
<evidence type="ECO:0000256" key="5">
    <source>
        <dbReference type="ARBA" id="ARBA00022525"/>
    </source>
</evidence>
<feature type="chain" id="PRO_5030889767" evidence="18">
    <location>
        <begin position="26"/>
        <end position="287"/>
    </location>
</feature>
<dbReference type="Proteomes" id="UP000594454">
    <property type="component" value="Chromosome 1"/>
</dbReference>
<evidence type="ECO:0000313" key="20">
    <source>
        <dbReference type="Proteomes" id="UP000594454"/>
    </source>
</evidence>
<feature type="active site" evidence="16">
    <location>
        <position position="78"/>
    </location>
</feature>
<dbReference type="PROSITE" id="PS51257">
    <property type="entry name" value="PROKAR_LIPOPROTEIN"/>
    <property type="match status" value="1"/>
</dbReference>
<keyword evidence="12" id="KW-0458">Lysosome</keyword>
<evidence type="ECO:0000256" key="6">
    <source>
        <dbReference type="ARBA" id="ARBA00022722"/>
    </source>
</evidence>
<evidence type="ECO:0000256" key="13">
    <source>
        <dbReference type="ARBA" id="ARBA00023239"/>
    </source>
</evidence>
<proteinExistence type="inferred from homology"/>
<dbReference type="FunCoup" id="A0A7R8YNP4">
    <property type="interactions" value="86"/>
</dbReference>
<evidence type="ECO:0000256" key="14">
    <source>
        <dbReference type="ARBA" id="ARBA00051280"/>
    </source>
</evidence>
<dbReference type="OMA" id="TNCHIGS"/>
<feature type="active site" evidence="16">
    <location>
        <position position="135"/>
    </location>
</feature>
<dbReference type="Pfam" id="PF00445">
    <property type="entry name" value="Ribonuclease_T2"/>
    <property type="match status" value="1"/>
</dbReference>
<evidence type="ECO:0000313" key="19">
    <source>
        <dbReference type="EMBL" id="CAD7079788.1"/>
    </source>
</evidence>
<dbReference type="PANTHER" id="PTHR11240">
    <property type="entry name" value="RIBONUCLEASE T2"/>
    <property type="match status" value="1"/>
</dbReference>
<gene>
    <name evidence="19" type="ORF">HERILL_LOCUS2982</name>
</gene>
<dbReference type="GO" id="GO:0003723">
    <property type="term" value="F:RNA binding"/>
    <property type="evidence" value="ECO:0007669"/>
    <property type="project" value="InterPro"/>
</dbReference>
<keyword evidence="6" id="KW-0540">Nuclease</keyword>
<keyword evidence="7" id="KW-0255">Endonuclease</keyword>
<dbReference type="PANTHER" id="PTHR11240:SF22">
    <property type="entry name" value="RIBONUCLEASE T2"/>
    <property type="match status" value="1"/>
</dbReference>
<evidence type="ECO:0000256" key="3">
    <source>
        <dbReference type="ARBA" id="ARBA00004613"/>
    </source>
</evidence>
<comment type="subcellular location">
    <subcellularLocation>
        <location evidence="1">Endoplasmic reticulum lumen</location>
    </subcellularLocation>
    <subcellularLocation>
        <location evidence="2">Lysosome</location>
    </subcellularLocation>
    <subcellularLocation>
        <location evidence="3">Secreted</location>
    </subcellularLocation>
</comment>
<dbReference type="PROSITE" id="PS00531">
    <property type="entry name" value="RNASE_T2_2"/>
    <property type="match status" value="1"/>
</dbReference>
<dbReference type="InParanoid" id="A0A7R8YNP4"/>
<reference evidence="19 20" key="1">
    <citation type="submission" date="2020-11" db="EMBL/GenBank/DDBJ databases">
        <authorList>
            <person name="Wallbank WR R."/>
            <person name="Pardo Diaz C."/>
            <person name="Kozak K."/>
            <person name="Martin S."/>
            <person name="Jiggins C."/>
            <person name="Moest M."/>
            <person name="Warren A I."/>
            <person name="Generalovic N T."/>
            <person name="Byers J.R.P. K."/>
            <person name="Montejo-Kovacevich G."/>
            <person name="Yen C E."/>
        </authorList>
    </citation>
    <scope>NUCLEOTIDE SEQUENCE [LARGE SCALE GENOMIC DNA]</scope>
</reference>
<organism evidence="19 20">
    <name type="scientific">Hermetia illucens</name>
    <name type="common">Black soldier fly</name>
    <dbReference type="NCBI Taxonomy" id="343691"/>
    <lineage>
        <taxon>Eukaryota</taxon>
        <taxon>Metazoa</taxon>
        <taxon>Ecdysozoa</taxon>
        <taxon>Arthropoda</taxon>
        <taxon>Hexapoda</taxon>
        <taxon>Insecta</taxon>
        <taxon>Pterygota</taxon>
        <taxon>Neoptera</taxon>
        <taxon>Endopterygota</taxon>
        <taxon>Diptera</taxon>
        <taxon>Brachycera</taxon>
        <taxon>Stratiomyomorpha</taxon>
        <taxon>Stratiomyidae</taxon>
        <taxon>Hermetiinae</taxon>
        <taxon>Hermetia</taxon>
    </lineage>
</organism>
<dbReference type="GO" id="GO:0005764">
    <property type="term" value="C:lysosome"/>
    <property type="evidence" value="ECO:0007669"/>
    <property type="project" value="UniProtKB-SubCell"/>
</dbReference>
<evidence type="ECO:0000256" key="12">
    <source>
        <dbReference type="ARBA" id="ARBA00023228"/>
    </source>
</evidence>
<dbReference type="InterPro" id="IPR036430">
    <property type="entry name" value="RNase_T2-like_sf"/>
</dbReference>
<evidence type="ECO:0000256" key="18">
    <source>
        <dbReference type="SAM" id="SignalP"/>
    </source>
</evidence>
<keyword evidence="18" id="KW-0732">Signal</keyword>
<feature type="signal peptide" evidence="18">
    <location>
        <begin position="1"/>
        <end position="25"/>
    </location>
</feature>
<keyword evidence="9" id="KW-0256">Endoplasmic reticulum</keyword>
<keyword evidence="20" id="KW-1185">Reference proteome</keyword>
<dbReference type="GO" id="GO:0033897">
    <property type="term" value="F:ribonuclease T2 activity"/>
    <property type="evidence" value="ECO:0007669"/>
    <property type="project" value="InterPro"/>
</dbReference>
<dbReference type="AlphaFoldDB" id="A0A7R8YNP4"/>
<keyword evidence="11" id="KW-0325">Glycoprotein</keyword>